<feature type="transmembrane region" description="Helical" evidence="1">
    <location>
        <begin position="100"/>
        <end position="118"/>
    </location>
</feature>
<evidence type="ECO:0000313" key="2">
    <source>
        <dbReference type="EMBL" id="MEJ2863568.1"/>
    </source>
</evidence>
<organism evidence="2 3">
    <name type="scientific">Actinomycetospora flava</name>
    <dbReference type="NCBI Taxonomy" id="3129232"/>
    <lineage>
        <taxon>Bacteria</taxon>
        <taxon>Bacillati</taxon>
        <taxon>Actinomycetota</taxon>
        <taxon>Actinomycetes</taxon>
        <taxon>Pseudonocardiales</taxon>
        <taxon>Pseudonocardiaceae</taxon>
        <taxon>Actinomycetospora</taxon>
    </lineage>
</organism>
<keyword evidence="3" id="KW-1185">Reference proteome</keyword>
<keyword evidence="1" id="KW-0812">Transmembrane</keyword>
<evidence type="ECO:0000256" key="1">
    <source>
        <dbReference type="SAM" id="Phobius"/>
    </source>
</evidence>
<name>A0ABU8M8C0_9PSEU</name>
<dbReference type="Proteomes" id="UP001369736">
    <property type="component" value="Unassembled WGS sequence"/>
</dbReference>
<comment type="caution">
    <text evidence="2">The sequence shown here is derived from an EMBL/GenBank/DDBJ whole genome shotgun (WGS) entry which is preliminary data.</text>
</comment>
<dbReference type="RefSeq" id="WP_337704936.1">
    <property type="nucleotide sequence ID" value="NZ_JBBEGM010000009.1"/>
</dbReference>
<protein>
    <submittedName>
        <fullName evidence="2">Uncharacterized protein</fullName>
    </submittedName>
</protein>
<keyword evidence="1" id="KW-0472">Membrane</keyword>
<accession>A0ABU8M8C0</accession>
<sequence>MTRRDARLPKPITPELHGALDYGFLALNVIVPRLLRLPSRARAVFAAFGLVQGGLNAITDQPLAARHLVPFALHGRIERDSLPIYLGLPLLTGILRDRRTLAWFITAGATLVTVYNLTDWQARA</sequence>
<dbReference type="EMBL" id="JBBEGM010000009">
    <property type="protein sequence ID" value="MEJ2863568.1"/>
    <property type="molecule type" value="Genomic_DNA"/>
</dbReference>
<gene>
    <name evidence="2" type="ORF">WCD58_20575</name>
</gene>
<evidence type="ECO:0000313" key="3">
    <source>
        <dbReference type="Proteomes" id="UP001369736"/>
    </source>
</evidence>
<reference evidence="2 3" key="1">
    <citation type="submission" date="2024-03" db="EMBL/GenBank/DDBJ databases">
        <title>Actinomycetospora sp. OC33-EN07, a novel actinomycete isolated from wild orchid (Aerides multiflora).</title>
        <authorList>
            <person name="Suriyachadkun C."/>
        </authorList>
    </citation>
    <scope>NUCLEOTIDE SEQUENCE [LARGE SCALE GENOMIC DNA]</scope>
    <source>
        <strain evidence="2 3">OC33-EN07</strain>
    </source>
</reference>
<proteinExistence type="predicted"/>
<keyword evidence="1" id="KW-1133">Transmembrane helix</keyword>